<keyword evidence="1" id="KW-1133">Transmembrane helix</keyword>
<sequence length="132" mass="14554">MKEQEKQTGMVNFSSYVGRVTATVLTLALLLAAIAAWRWGRAAAYAVLFAAFLSVINMLILGGRLIALPASTQRAAQRLGGAVLQRWIITILGLIFAIFWLHLPVVGLVAGFLLTHFVFLAFLVRERSRQRS</sequence>
<organism evidence="2 3">
    <name type="scientific">Acidithiobacillus ferriphilus</name>
    <dbReference type="NCBI Taxonomy" id="1689834"/>
    <lineage>
        <taxon>Bacteria</taxon>
        <taxon>Pseudomonadati</taxon>
        <taxon>Pseudomonadota</taxon>
        <taxon>Acidithiobacillia</taxon>
        <taxon>Acidithiobacillales</taxon>
        <taxon>Acidithiobacillaceae</taxon>
        <taxon>Acidithiobacillus</taxon>
    </lineage>
</organism>
<dbReference type="Proteomes" id="UP001308776">
    <property type="component" value="Unassembled WGS sequence"/>
</dbReference>
<name>A0ABU6FRI0_9PROT</name>
<comment type="caution">
    <text evidence="2">The sequence shown here is derived from an EMBL/GenBank/DDBJ whole genome shotgun (WGS) entry which is preliminary data.</text>
</comment>
<protein>
    <recommendedName>
        <fullName evidence="4">ATP synthase subunit I</fullName>
    </recommendedName>
</protein>
<evidence type="ECO:0000256" key="1">
    <source>
        <dbReference type="SAM" id="Phobius"/>
    </source>
</evidence>
<dbReference type="EMBL" id="JAQGFR010000223">
    <property type="protein sequence ID" value="MEB8514670.1"/>
    <property type="molecule type" value="Genomic_DNA"/>
</dbReference>
<keyword evidence="1" id="KW-0472">Membrane</keyword>
<gene>
    <name evidence="2" type="ORF">OW717_11560</name>
</gene>
<dbReference type="RefSeq" id="WP_226844144.1">
    <property type="nucleotide sequence ID" value="NZ_JAAZUC010000022.1"/>
</dbReference>
<feature type="transmembrane region" description="Helical" evidence="1">
    <location>
        <begin position="105"/>
        <end position="124"/>
    </location>
</feature>
<reference evidence="2 3" key="1">
    <citation type="submission" date="2022-11" db="EMBL/GenBank/DDBJ databases">
        <title>Comparative genomics analysis of Acidithiobacillus ferriphilus.</title>
        <authorList>
            <person name="Ma L."/>
        </authorList>
    </citation>
    <scope>NUCLEOTIDE SEQUENCE [LARGE SCALE GENOMIC DNA]</scope>
    <source>
        <strain evidence="2 3">DY15</strain>
    </source>
</reference>
<feature type="transmembrane region" description="Helical" evidence="1">
    <location>
        <begin position="16"/>
        <end position="37"/>
    </location>
</feature>
<accession>A0ABU6FRI0</accession>
<keyword evidence="3" id="KW-1185">Reference proteome</keyword>
<keyword evidence="1" id="KW-0812">Transmembrane</keyword>
<evidence type="ECO:0000313" key="2">
    <source>
        <dbReference type="EMBL" id="MEB8514670.1"/>
    </source>
</evidence>
<feature type="transmembrane region" description="Helical" evidence="1">
    <location>
        <begin position="79"/>
        <end position="99"/>
    </location>
</feature>
<feature type="transmembrane region" description="Helical" evidence="1">
    <location>
        <begin position="43"/>
        <end position="67"/>
    </location>
</feature>
<evidence type="ECO:0000313" key="3">
    <source>
        <dbReference type="Proteomes" id="UP001308776"/>
    </source>
</evidence>
<evidence type="ECO:0008006" key="4">
    <source>
        <dbReference type="Google" id="ProtNLM"/>
    </source>
</evidence>
<proteinExistence type="predicted"/>